<dbReference type="RefSeq" id="WP_064090804.1">
    <property type="nucleotide sequence ID" value="NZ_LXSQ01000030.1"/>
</dbReference>
<evidence type="ECO:0000256" key="1">
    <source>
        <dbReference type="SAM" id="SignalP"/>
    </source>
</evidence>
<feature type="chain" id="PRO_5008590358" evidence="1">
    <location>
        <begin position="19"/>
        <end position="287"/>
    </location>
</feature>
<sequence>MKKLLLLALLLSSAASHAHTASATPRAQTPEQIVQRHYRNYSQQHRCFRASPSDAELGYNADYGGEFCMRQTKREIRQTAQGRLMYLLYTGDRFDFGKGESTGGRVQSGLAGIFVLKQVRGGWQLLAAKPYIEIGTYGVAPEAKYWSFRQFGRARWGFMTPMSYLSHGYANSEILIFTHNGSGKVSESRITTKTNNGYILDNCRTNRDTGQPNTPAERQKCRGEWYKLSADFSIAIHARPTAGFYPLQLTVSGFDGFKRYRNQTFLIHYNVAKESYVEPQTYPLANK</sequence>
<reference evidence="3" key="1">
    <citation type="submission" date="2016-05" db="EMBL/GenBank/DDBJ databases">
        <title>Draft genome of Corynebacterium afermentans subsp. afermentans LCDC 88199T.</title>
        <authorList>
            <person name="Bernier A.-M."/>
            <person name="Bernard K."/>
        </authorList>
    </citation>
    <scope>NUCLEOTIDE SEQUENCE [LARGE SCALE GENOMIC DNA]</scope>
    <source>
        <strain evidence="3">NML130454</strain>
    </source>
</reference>
<comment type="caution">
    <text evidence="2">The sequence shown here is derived from an EMBL/GenBank/DDBJ whole genome shotgun (WGS) entry which is preliminary data.</text>
</comment>
<protein>
    <submittedName>
        <fullName evidence="2">Uncharacterized protein</fullName>
    </submittedName>
</protein>
<dbReference type="OrthoDB" id="8603557at2"/>
<dbReference type="STRING" id="1795832.A7Q00_12255"/>
<gene>
    <name evidence="2" type="ORF">A7Q00_12255</name>
</gene>
<proteinExistence type="predicted"/>
<feature type="signal peptide" evidence="1">
    <location>
        <begin position="1"/>
        <end position="18"/>
    </location>
</feature>
<name>A0A1B6VTC6_9NEIS</name>
<keyword evidence="3" id="KW-1185">Reference proteome</keyword>
<keyword evidence="1" id="KW-0732">Signal</keyword>
<organism evidence="2 3">
    <name type="scientific">Eikenella halliae</name>
    <dbReference type="NCBI Taxonomy" id="1795832"/>
    <lineage>
        <taxon>Bacteria</taxon>
        <taxon>Pseudomonadati</taxon>
        <taxon>Pseudomonadota</taxon>
        <taxon>Betaproteobacteria</taxon>
        <taxon>Neisseriales</taxon>
        <taxon>Neisseriaceae</taxon>
        <taxon>Eikenella</taxon>
    </lineage>
</organism>
<evidence type="ECO:0000313" key="3">
    <source>
        <dbReference type="Proteomes" id="UP000077726"/>
    </source>
</evidence>
<accession>A0A1B6VTC6</accession>
<evidence type="ECO:0000313" key="2">
    <source>
        <dbReference type="EMBL" id="OAM36524.1"/>
    </source>
</evidence>
<dbReference type="AlphaFoldDB" id="A0A1B6VTC6"/>
<dbReference type="Proteomes" id="UP000077726">
    <property type="component" value="Unassembled WGS sequence"/>
</dbReference>
<dbReference type="EMBL" id="LXSQ01000030">
    <property type="protein sequence ID" value="OAM36524.1"/>
    <property type="molecule type" value="Genomic_DNA"/>
</dbReference>